<evidence type="ECO:0000313" key="2">
    <source>
        <dbReference type="EMBL" id="GLQ21772.1"/>
    </source>
</evidence>
<protein>
    <submittedName>
        <fullName evidence="2">Uncharacterized protein</fullName>
    </submittedName>
</protein>
<keyword evidence="1" id="KW-0472">Membrane</keyword>
<sequence>MSFTDMGKWIWDNIISDGAFVYFALNLFITYVFVRAIVKNNDKKNWEKFRHNYAHNLFERSEELLEIFRDHMQAFKPYRAESEDRAMNRDRRHYNLDAGTTLRKFGLFVTHKRNEIRQSMELGFVGINGELSQTITGFQECLEDLHDLINFILQYDNATGAETLTDKEVEKLTYLLSKYVAADGTAVHWKMRNNITRQIETVTGPFTELRIHITNFSASVGYAERAPVKPIEDNDRDTAGKAIGFIEDGADPDLATGDKISDKFRNRINQISRVKFGRSKRKRFTYRRTLSGRNGPEYFSENTRDRFWEFTISAFDVDTRLQRIFASYHRQLVA</sequence>
<reference evidence="2" key="2">
    <citation type="submission" date="2023-01" db="EMBL/GenBank/DDBJ databases">
        <title>Draft genome sequence of Algimonas porphyrae strain NBRC 108216.</title>
        <authorList>
            <person name="Sun Q."/>
            <person name="Mori K."/>
        </authorList>
    </citation>
    <scope>NUCLEOTIDE SEQUENCE</scope>
    <source>
        <strain evidence="2">NBRC 108216</strain>
    </source>
</reference>
<organism evidence="2 3">
    <name type="scientific">Algimonas porphyrae</name>
    <dbReference type="NCBI Taxonomy" id="1128113"/>
    <lineage>
        <taxon>Bacteria</taxon>
        <taxon>Pseudomonadati</taxon>
        <taxon>Pseudomonadota</taxon>
        <taxon>Alphaproteobacteria</taxon>
        <taxon>Maricaulales</taxon>
        <taxon>Robiginitomaculaceae</taxon>
        <taxon>Algimonas</taxon>
    </lineage>
</organism>
<feature type="transmembrane region" description="Helical" evidence="1">
    <location>
        <begin position="20"/>
        <end position="38"/>
    </location>
</feature>
<proteinExistence type="predicted"/>
<name>A0ABQ5V680_9PROT</name>
<evidence type="ECO:0000256" key="1">
    <source>
        <dbReference type="SAM" id="Phobius"/>
    </source>
</evidence>
<reference evidence="2" key="1">
    <citation type="journal article" date="2014" name="Int. J. Syst. Evol. Microbiol.">
        <title>Complete genome of a new Firmicutes species belonging to the dominant human colonic microbiota ('Ruminococcus bicirculans') reveals two chromosomes and a selective capacity to utilize plant glucans.</title>
        <authorList>
            <consortium name="NISC Comparative Sequencing Program"/>
            <person name="Wegmann U."/>
            <person name="Louis P."/>
            <person name="Goesmann A."/>
            <person name="Henrissat B."/>
            <person name="Duncan S.H."/>
            <person name="Flint H.J."/>
        </authorList>
    </citation>
    <scope>NUCLEOTIDE SEQUENCE</scope>
    <source>
        <strain evidence="2">NBRC 108216</strain>
    </source>
</reference>
<dbReference type="EMBL" id="BSNJ01000006">
    <property type="protein sequence ID" value="GLQ21772.1"/>
    <property type="molecule type" value="Genomic_DNA"/>
</dbReference>
<keyword evidence="1" id="KW-1133">Transmembrane helix</keyword>
<evidence type="ECO:0000313" key="3">
    <source>
        <dbReference type="Proteomes" id="UP001161390"/>
    </source>
</evidence>
<keyword evidence="1" id="KW-0812">Transmembrane</keyword>
<dbReference type="Proteomes" id="UP001161390">
    <property type="component" value="Unassembled WGS sequence"/>
</dbReference>
<gene>
    <name evidence="2" type="ORF">GCM10007854_27270</name>
</gene>
<comment type="caution">
    <text evidence="2">The sequence shown here is derived from an EMBL/GenBank/DDBJ whole genome shotgun (WGS) entry which is preliminary data.</text>
</comment>
<keyword evidence="3" id="KW-1185">Reference proteome</keyword>
<dbReference type="RefSeq" id="WP_284373683.1">
    <property type="nucleotide sequence ID" value="NZ_BSNJ01000006.1"/>
</dbReference>
<accession>A0ABQ5V680</accession>